<keyword evidence="1" id="KW-1185">Reference proteome</keyword>
<dbReference type="AlphaFoldDB" id="A0A1I7W6P1"/>
<protein>
    <submittedName>
        <fullName evidence="2">Cullin domain-containing protein</fullName>
    </submittedName>
</protein>
<proteinExistence type="predicted"/>
<evidence type="ECO:0000313" key="1">
    <source>
        <dbReference type="Proteomes" id="UP000095283"/>
    </source>
</evidence>
<reference evidence="2" key="1">
    <citation type="submission" date="2016-11" db="UniProtKB">
        <authorList>
            <consortium name="WormBaseParasite"/>
        </authorList>
    </citation>
    <scope>IDENTIFICATION</scope>
</reference>
<accession>A0A1I7W6P1</accession>
<dbReference type="Proteomes" id="UP000095283">
    <property type="component" value="Unplaced"/>
</dbReference>
<sequence length="149" mass="17183">MGAIPKKNTSTLSPSCMDTLHASIVLSSNLAAILSDLGCQPILAQIYERLAVIEQEVPIISHLLREIALDTMHCIFYNRNSHTTDHCILNIQRKYQVLGEKQLFSKYLKSYTDFRTMYFQLVEFYIMRMSPDDVKGEVDNQMTRLVMPY</sequence>
<name>A0A1I7W6P1_HETBA</name>
<evidence type="ECO:0000313" key="2">
    <source>
        <dbReference type="WBParaSite" id="Hba_00307"/>
    </source>
</evidence>
<dbReference type="WBParaSite" id="Hba_00307">
    <property type="protein sequence ID" value="Hba_00307"/>
    <property type="gene ID" value="Hba_00307"/>
</dbReference>
<organism evidence="1 2">
    <name type="scientific">Heterorhabditis bacteriophora</name>
    <name type="common">Entomopathogenic nematode worm</name>
    <dbReference type="NCBI Taxonomy" id="37862"/>
    <lineage>
        <taxon>Eukaryota</taxon>
        <taxon>Metazoa</taxon>
        <taxon>Ecdysozoa</taxon>
        <taxon>Nematoda</taxon>
        <taxon>Chromadorea</taxon>
        <taxon>Rhabditida</taxon>
        <taxon>Rhabditina</taxon>
        <taxon>Rhabditomorpha</taxon>
        <taxon>Strongyloidea</taxon>
        <taxon>Heterorhabditidae</taxon>
        <taxon>Heterorhabditis</taxon>
    </lineage>
</organism>